<protein>
    <submittedName>
        <fullName evidence="1">Uncharacterized protein</fullName>
    </submittedName>
</protein>
<reference evidence="1 2" key="1">
    <citation type="journal article" date="2014" name="Genome Announc.">
        <title>Draft Genome Sequence of the Agar-Degrading Bacterium Catenovulum sp. Strain DS-2, Isolated from Intestines of Haliotis diversicolor.</title>
        <authorList>
            <person name="Shan D."/>
            <person name="Li X."/>
            <person name="Gu Z."/>
            <person name="Wei G."/>
            <person name="Gao Z."/>
            <person name="Shao Z."/>
        </authorList>
    </citation>
    <scope>NUCLEOTIDE SEQUENCE [LARGE SCALE GENOMIC DNA]</scope>
    <source>
        <strain evidence="1 2">DS-2</strain>
    </source>
</reference>
<dbReference type="Proteomes" id="UP000019276">
    <property type="component" value="Unassembled WGS sequence"/>
</dbReference>
<keyword evidence="2" id="KW-1185">Reference proteome</keyword>
<dbReference type="Pfam" id="PF07023">
    <property type="entry name" value="DUF1315"/>
    <property type="match status" value="1"/>
</dbReference>
<dbReference type="EMBL" id="ARZY01000001">
    <property type="protein sequence ID" value="EWH12182.1"/>
    <property type="molecule type" value="Genomic_DNA"/>
</dbReference>
<dbReference type="eggNOG" id="COG3139">
    <property type="taxonomic scope" value="Bacteria"/>
</dbReference>
<evidence type="ECO:0000313" key="1">
    <source>
        <dbReference type="EMBL" id="EWH12182.1"/>
    </source>
</evidence>
<comment type="caution">
    <text evidence="1">The sequence shown here is derived from an EMBL/GenBank/DDBJ whole genome shotgun (WGS) entry which is preliminary data.</text>
</comment>
<sequence length="92" mass="10505">MNFLDLIDNMPETVYQSLCEAVETGKWQDGRVVDSAQRENMLQAIMAWQAKHLNSDQLFTVGADGNVVEKSRSELKKSFAEDTIVRFKHDDI</sequence>
<accession>W7QT37</accession>
<proteinExistence type="predicted"/>
<dbReference type="AlphaFoldDB" id="W7QT37"/>
<dbReference type="InterPro" id="IPR009749">
    <property type="entry name" value="DUF1315"/>
</dbReference>
<dbReference type="STRING" id="1328313.DS2_00625"/>
<dbReference type="RefSeq" id="WP_035012645.1">
    <property type="nucleotide sequence ID" value="NZ_ARZY01000001.1"/>
</dbReference>
<dbReference type="OrthoDB" id="5616307at2"/>
<gene>
    <name evidence="1" type="ORF">DS2_00625</name>
</gene>
<name>W7QT37_9ALTE</name>
<evidence type="ECO:0000313" key="2">
    <source>
        <dbReference type="Proteomes" id="UP000019276"/>
    </source>
</evidence>
<organism evidence="1 2">
    <name type="scientific">Catenovulum agarivorans DS-2</name>
    <dbReference type="NCBI Taxonomy" id="1328313"/>
    <lineage>
        <taxon>Bacteria</taxon>
        <taxon>Pseudomonadati</taxon>
        <taxon>Pseudomonadota</taxon>
        <taxon>Gammaproteobacteria</taxon>
        <taxon>Alteromonadales</taxon>
        <taxon>Alteromonadaceae</taxon>
        <taxon>Catenovulum</taxon>
    </lineage>
</organism>